<feature type="compositionally biased region" description="Polar residues" evidence="1">
    <location>
        <begin position="69"/>
        <end position="78"/>
    </location>
</feature>
<sequence>MTKLRIQLSNRMKEVCMARVERVRAQSLRYAGAAHFVHGIHQTNSTDVHSTDPNSTSPNDEHGIRTHGDVSNGTSQAIKGSGTDGTHLDDTHPVGVNSHIQYANYCTGAHCKGGCASSSSSNGMHHNEPSLCTPDVDEAYGNSASEATIASATHSSRISPFTNSNNESGDGAQENFLRGPVVDALYRSRTGSSQHTAAWRPAALGLATAPPPPRHLHDNWRHRDDTTPTASRTAVLAVPAEEEGQPEQPSLLESLDPSVPDPEPWQGVLYQKKGWSLGILGDAAVASRTVPGPPSGLVLMLRSMHGDSWPRGDDEDEGSEGVLTPATLGDNDSFAQFQRELPARPKKRKTLLEIYNEAKKEAALREQGQGHTLQFGDMTALELSA</sequence>
<feature type="compositionally biased region" description="Polar residues" evidence="1">
    <location>
        <begin position="41"/>
        <end position="58"/>
    </location>
</feature>
<dbReference type="AlphaFoldDB" id="A0A5Q4C417"/>
<feature type="region of interest" description="Disordered" evidence="1">
    <location>
        <begin position="41"/>
        <end position="92"/>
    </location>
</feature>
<feature type="region of interest" description="Disordered" evidence="1">
    <location>
        <begin position="147"/>
        <end position="175"/>
    </location>
</feature>
<dbReference type="OrthoDB" id="4850426at2759"/>
<reference evidence="2 3" key="1">
    <citation type="journal article" date="2019" name="Sci. Rep.">
        <title>Colletotrichum shisoi sp. nov., an anthracnose pathogen of Perilla frutescens in Japan: molecular phylogenetic, morphological and genomic evidence.</title>
        <authorList>
            <person name="Gan P."/>
            <person name="Tsushima A."/>
            <person name="Hiroyama R."/>
            <person name="Narusaka M."/>
            <person name="Takano Y."/>
            <person name="Narusaka Y."/>
            <person name="Kawaradani M."/>
            <person name="Damm U."/>
            <person name="Shirasu K."/>
        </authorList>
    </citation>
    <scope>NUCLEOTIDE SEQUENCE [LARGE SCALE GENOMIC DNA]</scope>
    <source>
        <strain evidence="2 3">PG-2018a</strain>
    </source>
</reference>
<proteinExistence type="predicted"/>
<evidence type="ECO:0000313" key="3">
    <source>
        <dbReference type="Proteomes" id="UP000326340"/>
    </source>
</evidence>
<evidence type="ECO:0000313" key="2">
    <source>
        <dbReference type="EMBL" id="TQN74100.1"/>
    </source>
</evidence>
<feature type="compositionally biased region" description="Basic and acidic residues" evidence="1">
    <location>
        <begin position="59"/>
        <end position="68"/>
    </location>
</feature>
<evidence type="ECO:0000256" key="1">
    <source>
        <dbReference type="SAM" id="MobiDB-lite"/>
    </source>
</evidence>
<dbReference type="EMBL" id="PUHP01000055">
    <property type="protein sequence ID" value="TQN74100.1"/>
    <property type="molecule type" value="Genomic_DNA"/>
</dbReference>
<organism evidence="2 3">
    <name type="scientific">Colletotrichum shisoi</name>
    <dbReference type="NCBI Taxonomy" id="2078593"/>
    <lineage>
        <taxon>Eukaryota</taxon>
        <taxon>Fungi</taxon>
        <taxon>Dikarya</taxon>
        <taxon>Ascomycota</taxon>
        <taxon>Pezizomycotina</taxon>
        <taxon>Sordariomycetes</taxon>
        <taxon>Hypocreomycetidae</taxon>
        <taxon>Glomerellales</taxon>
        <taxon>Glomerellaceae</taxon>
        <taxon>Colletotrichum</taxon>
        <taxon>Colletotrichum destructivum species complex</taxon>
    </lineage>
</organism>
<keyword evidence="3" id="KW-1185">Reference proteome</keyword>
<feature type="compositionally biased region" description="Polar residues" evidence="1">
    <location>
        <begin position="147"/>
        <end position="168"/>
    </location>
</feature>
<protein>
    <submittedName>
        <fullName evidence="2">Uncharacterized protein</fullName>
    </submittedName>
</protein>
<feature type="region of interest" description="Disordered" evidence="1">
    <location>
        <begin position="308"/>
        <end position="330"/>
    </location>
</feature>
<gene>
    <name evidence="2" type="ORF">CSHISOI_01337</name>
</gene>
<accession>A0A5Q4C417</accession>
<dbReference type="Proteomes" id="UP000326340">
    <property type="component" value="Unassembled WGS sequence"/>
</dbReference>
<comment type="caution">
    <text evidence="2">The sequence shown here is derived from an EMBL/GenBank/DDBJ whole genome shotgun (WGS) entry which is preliminary data.</text>
</comment>
<name>A0A5Q4C417_9PEZI</name>